<organism evidence="5 6">
    <name type="scientific">Pedobacter psychroterrae</name>
    <dbReference type="NCBI Taxonomy" id="2530453"/>
    <lineage>
        <taxon>Bacteria</taxon>
        <taxon>Pseudomonadati</taxon>
        <taxon>Bacteroidota</taxon>
        <taxon>Sphingobacteriia</taxon>
        <taxon>Sphingobacteriales</taxon>
        <taxon>Sphingobacteriaceae</taxon>
        <taxon>Pedobacter</taxon>
    </lineage>
</organism>
<comment type="caution">
    <text evidence="5">The sequence shown here is derived from an EMBL/GenBank/DDBJ whole genome shotgun (WGS) entry which is preliminary data.</text>
</comment>
<keyword evidence="5" id="KW-0675">Receptor</keyword>
<dbReference type="SUPFAM" id="SSF56935">
    <property type="entry name" value="Porins"/>
    <property type="match status" value="1"/>
</dbReference>
<dbReference type="SUPFAM" id="SSF49464">
    <property type="entry name" value="Carboxypeptidase regulatory domain-like"/>
    <property type="match status" value="1"/>
</dbReference>
<dbReference type="Gene3D" id="2.40.170.20">
    <property type="entry name" value="TonB-dependent receptor, beta-barrel domain"/>
    <property type="match status" value="1"/>
</dbReference>
<evidence type="ECO:0000256" key="3">
    <source>
        <dbReference type="ARBA" id="ARBA00023237"/>
    </source>
</evidence>
<dbReference type="OrthoDB" id="9804995at2"/>
<dbReference type="InterPro" id="IPR008969">
    <property type="entry name" value="CarboxyPept-like_regulatory"/>
</dbReference>
<dbReference type="Pfam" id="PF13620">
    <property type="entry name" value="CarboxypepD_reg"/>
    <property type="match status" value="1"/>
</dbReference>
<name>A0A4R0NFP2_9SPHI</name>
<keyword evidence="4" id="KW-0732">Signal</keyword>
<dbReference type="AlphaFoldDB" id="A0A4R0NFP2"/>
<evidence type="ECO:0000256" key="4">
    <source>
        <dbReference type="SAM" id="SignalP"/>
    </source>
</evidence>
<dbReference type="RefSeq" id="WP_131597409.1">
    <property type="nucleotide sequence ID" value="NZ_SJSL01000006.1"/>
</dbReference>
<evidence type="ECO:0000256" key="2">
    <source>
        <dbReference type="ARBA" id="ARBA00023136"/>
    </source>
</evidence>
<dbReference type="GO" id="GO:0009279">
    <property type="term" value="C:cell outer membrane"/>
    <property type="evidence" value="ECO:0007669"/>
    <property type="project" value="UniProtKB-SubCell"/>
</dbReference>
<dbReference type="InterPro" id="IPR036942">
    <property type="entry name" value="Beta-barrel_TonB_sf"/>
</dbReference>
<dbReference type="Gene3D" id="2.60.40.1120">
    <property type="entry name" value="Carboxypeptidase-like, regulatory domain"/>
    <property type="match status" value="1"/>
</dbReference>
<keyword evidence="6" id="KW-1185">Reference proteome</keyword>
<evidence type="ECO:0000256" key="1">
    <source>
        <dbReference type="ARBA" id="ARBA00004442"/>
    </source>
</evidence>
<feature type="signal peptide" evidence="4">
    <location>
        <begin position="1"/>
        <end position="20"/>
    </location>
</feature>
<feature type="chain" id="PRO_5020691185" evidence="4">
    <location>
        <begin position="21"/>
        <end position="795"/>
    </location>
</feature>
<comment type="subcellular location">
    <subcellularLocation>
        <location evidence="1">Cell outer membrane</location>
    </subcellularLocation>
</comment>
<sequence length="795" mass="87467">MKFPYLLLVAFLLQSINIKAQNKDSVRFSARITGQTIKGTVIDKATKLPMPSVTVRLSSSPDVKATNTDQDGVFRLTSVPLGRQVLQATAIGYQQAVVSELLIISGKEHVLNLEMEPKSNNLNEVVVNVNADKKPLNQMALTSGRSFSPEETNRYAGAFFDPARMAQSFAGVVAGGDDNEIIVRGNSPKSLQWRLEGIEIINPNHFGSEGASGGAVSMINTTVLSTSDFYTGGLAAEYSNALSGVFDLKFRKGNSDKREYALNIGILGAGATLEGPFKKGGSASYLISYRYSSLSLLEKAGIKVADEGVPKYQDASFNFVFPTKKAGTFSLFGIGGLSKLSQDAERDYAKWEERMDGQDMAFGYNAGSAGLKHMYIANSKLYFNNIISVSANRSSNHVDTLTNDYQKSLSDKNLYTNTSVRYSGIMNYNINAANVLRAGINASFLSYNLNGLQYNTEIKAVEEVINQKGSTSSYDVFVQHKAELGSGFTLNTGIHANYFVLSKSWTVEPRAGLNLKLPADQQLSFGAGIYSRLEPLSYYFAKGAAEQPGSSLSSQLEPTKSAQAVVGYEKLFGGGLKFKTEVYYQHLYDVPVSSDPSVNFSLLNVSDNSAVFSSAYRSLVNEGIGKNYGIEFSLEKSLSRGYYFMVTSSLFDAKFEALSKQEFNTAFNTRYVGNLLFGKEWMTRKNNLFGLNGKLIYAGGRRYTPVLVEESMRLDEEVIDQGRINTLKAEPYVRVDFSASYRMNGKRVSHMILMDVQNLLNKENTVGMHYNPSKRVIEASTWGGIIPTVNYRIEF</sequence>
<evidence type="ECO:0000313" key="5">
    <source>
        <dbReference type="EMBL" id="TCC98978.1"/>
    </source>
</evidence>
<reference evidence="5 6" key="1">
    <citation type="submission" date="2019-02" db="EMBL/GenBank/DDBJ databases">
        <title>Pedobacter sp. RP-1-14 sp. nov., isolated from Arctic soil.</title>
        <authorList>
            <person name="Dahal R.H."/>
        </authorList>
    </citation>
    <scope>NUCLEOTIDE SEQUENCE [LARGE SCALE GENOMIC DNA]</scope>
    <source>
        <strain evidence="5 6">RP-1-14</strain>
    </source>
</reference>
<dbReference type="Proteomes" id="UP000293347">
    <property type="component" value="Unassembled WGS sequence"/>
</dbReference>
<keyword evidence="2" id="KW-0472">Membrane</keyword>
<evidence type="ECO:0000313" key="6">
    <source>
        <dbReference type="Proteomes" id="UP000293347"/>
    </source>
</evidence>
<protein>
    <submittedName>
        <fullName evidence="5">TonB-dependent receptor</fullName>
    </submittedName>
</protein>
<accession>A0A4R0NFP2</accession>
<dbReference type="EMBL" id="SJSL01000006">
    <property type="protein sequence ID" value="TCC98978.1"/>
    <property type="molecule type" value="Genomic_DNA"/>
</dbReference>
<proteinExistence type="predicted"/>
<keyword evidence="3" id="KW-0998">Cell outer membrane</keyword>
<gene>
    <name evidence="5" type="ORF">EZ437_17745</name>
</gene>